<evidence type="ECO:0000313" key="2">
    <source>
        <dbReference type="Proteomes" id="UP000241797"/>
    </source>
</evidence>
<dbReference type="RefSeq" id="YP_009799607.1">
    <property type="nucleotide sequence ID" value="NC_047945.1"/>
</dbReference>
<name>A0A2P1MY12_9CAUD</name>
<organism evidence="1 2">
    <name type="scientific">Staphylococcus phage phiSA_BS1</name>
    <dbReference type="NCBI Taxonomy" id="2126734"/>
    <lineage>
        <taxon>Viruses</taxon>
        <taxon>Duplodnaviria</taxon>
        <taxon>Heunggongvirae</taxon>
        <taxon>Uroviricota</taxon>
        <taxon>Caudoviricetes</taxon>
        <taxon>Herelleviridae</taxon>
        <taxon>Twortvirinae</taxon>
        <taxon>Baoshanvirus</taxon>
        <taxon>Baoshanvirus BS1</taxon>
    </lineage>
</organism>
<dbReference type="GeneID" id="54990096"/>
<proteinExistence type="predicted"/>
<keyword evidence="2" id="KW-1185">Reference proteome</keyword>
<dbReference type="EMBL" id="MH078572">
    <property type="protein sequence ID" value="AVP40462.1"/>
    <property type="molecule type" value="Genomic_DNA"/>
</dbReference>
<reference evidence="1 2" key="1">
    <citation type="submission" date="2018-03" db="EMBL/GenBank/DDBJ databases">
        <title>Isolation, the biological characteristics and genomics of two new strains of lysate Staphylococcus aureus phage.</title>
        <authorList>
            <person name="Jin X."/>
            <person name="Zhang C."/>
        </authorList>
    </citation>
    <scope>NUCLEOTIDE SEQUENCE [LARGE SCALE GENOMIC DNA]</scope>
</reference>
<dbReference type="Proteomes" id="UP000241797">
    <property type="component" value="Segment"/>
</dbReference>
<sequence length="129" mass="14791">MLNRKKKIKALKISNLVLSGLDLYNSIVFTKGKVTKHQHTINKVTTLGSTLVNTLSIVYLEEQERKEQFEINTQRAKGLYVDPEPVTKGSIIKKGHSEKKLAKQLDKMTRDLDKDIQSYVKKLDSQTYK</sequence>
<dbReference type="KEGG" id="vg:54990096"/>
<protein>
    <submittedName>
        <fullName evidence="1">Uncharacterized protein</fullName>
    </submittedName>
</protein>
<accession>A0A2P1MY12</accession>
<evidence type="ECO:0000313" key="1">
    <source>
        <dbReference type="EMBL" id="AVP40462.1"/>
    </source>
</evidence>